<feature type="domain" description="PKD" evidence="1">
    <location>
        <begin position="43"/>
        <end position="132"/>
    </location>
</feature>
<dbReference type="InterPro" id="IPR000601">
    <property type="entry name" value="PKD_dom"/>
</dbReference>
<reference evidence="2 3" key="1">
    <citation type="submission" date="2021-03" db="EMBL/GenBank/DDBJ databases">
        <title>Novel species identification of genus Shewanella.</title>
        <authorList>
            <person name="Liu G."/>
            <person name="Zhang Q."/>
        </authorList>
    </citation>
    <scope>NUCLEOTIDE SEQUENCE [LARGE SCALE GENOMIC DNA]</scope>
    <source>
        <strain evidence="2 3">FJAT-52962</strain>
    </source>
</reference>
<dbReference type="EMBL" id="CP071502">
    <property type="protein sequence ID" value="QSX38633.1"/>
    <property type="molecule type" value="Genomic_DNA"/>
</dbReference>
<dbReference type="Gene3D" id="2.60.40.10">
    <property type="entry name" value="Immunoglobulins"/>
    <property type="match status" value="1"/>
</dbReference>
<dbReference type="Pfam" id="PF22352">
    <property type="entry name" value="K319L-like_PKD"/>
    <property type="match status" value="1"/>
</dbReference>
<evidence type="ECO:0000313" key="3">
    <source>
        <dbReference type="Proteomes" id="UP000663207"/>
    </source>
</evidence>
<dbReference type="InterPro" id="IPR020008">
    <property type="entry name" value="GlyGly_CTERM"/>
</dbReference>
<dbReference type="SMART" id="SM00089">
    <property type="entry name" value="PKD"/>
    <property type="match status" value="1"/>
</dbReference>
<evidence type="ECO:0000259" key="1">
    <source>
        <dbReference type="PROSITE" id="PS50093"/>
    </source>
</evidence>
<dbReference type="CDD" id="cd00146">
    <property type="entry name" value="PKD"/>
    <property type="match status" value="1"/>
</dbReference>
<dbReference type="NCBIfam" id="TIGR03501">
    <property type="entry name" value="GlyGly_CTERM"/>
    <property type="match status" value="1"/>
</dbReference>
<dbReference type="SUPFAM" id="SSF49299">
    <property type="entry name" value="PKD domain"/>
    <property type="match status" value="1"/>
</dbReference>
<dbReference type="Proteomes" id="UP000663207">
    <property type="component" value="Chromosome"/>
</dbReference>
<dbReference type="InterPro" id="IPR022409">
    <property type="entry name" value="PKD/Chitinase_dom"/>
</dbReference>
<evidence type="ECO:0000313" key="2">
    <source>
        <dbReference type="EMBL" id="QSX38633.1"/>
    </source>
</evidence>
<gene>
    <name evidence="2" type="ORF">JYB85_07420</name>
</gene>
<proteinExistence type="predicted"/>
<dbReference type="InterPro" id="IPR013783">
    <property type="entry name" value="Ig-like_fold"/>
</dbReference>
<name>A0ABX7R754_9GAMM</name>
<dbReference type="PROSITE" id="PS50093">
    <property type="entry name" value="PKD"/>
    <property type="match status" value="1"/>
</dbReference>
<dbReference type="InterPro" id="IPR035986">
    <property type="entry name" value="PKD_dom_sf"/>
</dbReference>
<accession>A0ABX7R754</accession>
<organism evidence="2 3">
    <name type="scientific">Shewanella sedimentimangrovi</name>
    <dbReference type="NCBI Taxonomy" id="2814293"/>
    <lineage>
        <taxon>Bacteria</taxon>
        <taxon>Pseudomonadati</taxon>
        <taxon>Pseudomonadota</taxon>
        <taxon>Gammaproteobacteria</taxon>
        <taxon>Alteromonadales</taxon>
        <taxon>Shewanellaceae</taxon>
        <taxon>Shewanella</taxon>
    </lineage>
</organism>
<dbReference type="RefSeq" id="WP_207381679.1">
    <property type="nucleotide sequence ID" value="NZ_CP071502.1"/>
</dbReference>
<sequence>MTVVPEANFTGKTTVTITVADSKNPSDAASTSFELTVTPVADAPIAKAANMVDITEGQTATLDGSASMDPDGDSMTYSWSGSDGSISNANAAVATVSGLAVGEHQFTLTVSDGTMSNSVTTTVKVSAAPVAVEPAKDSSGGAAGMLLLLTAPLAWLRRRKVA</sequence>
<keyword evidence="3" id="KW-1185">Reference proteome</keyword>
<protein>
    <submittedName>
        <fullName evidence="2">GlyGly-CTERM sorting domain-containing protein</fullName>
    </submittedName>
</protein>